<dbReference type="Gene3D" id="3.10.50.40">
    <property type="match status" value="3"/>
</dbReference>
<dbReference type="PROSITE" id="PS50005">
    <property type="entry name" value="TPR"/>
    <property type="match status" value="1"/>
</dbReference>
<evidence type="ECO:0000256" key="6">
    <source>
        <dbReference type="ARBA" id="ARBA00023235"/>
    </source>
</evidence>
<keyword evidence="4 8" id="KW-0802">TPR repeat</keyword>
<gene>
    <name evidence="11" type="primary">ga13327</name>
    <name evidence="11" type="ORF">PR202_ga13327</name>
</gene>
<dbReference type="InterPro" id="IPR001179">
    <property type="entry name" value="PPIase_FKBP_dom"/>
</dbReference>
<evidence type="ECO:0000259" key="10">
    <source>
        <dbReference type="PROSITE" id="PS50059"/>
    </source>
</evidence>
<dbReference type="Gene3D" id="1.25.40.10">
    <property type="entry name" value="Tetratricopeptide repeat domain"/>
    <property type="match status" value="2"/>
</dbReference>
<comment type="catalytic activity">
    <reaction evidence="1 7">
        <text>[protein]-peptidylproline (omega=180) = [protein]-peptidylproline (omega=0)</text>
        <dbReference type="Rhea" id="RHEA:16237"/>
        <dbReference type="Rhea" id="RHEA-COMP:10747"/>
        <dbReference type="Rhea" id="RHEA-COMP:10748"/>
        <dbReference type="ChEBI" id="CHEBI:83833"/>
        <dbReference type="ChEBI" id="CHEBI:83834"/>
        <dbReference type="EC" id="5.2.1.8"/>
    </reaction>
</comment>
<dbReference type="SUPFAM" id="SSF48452">
    <property type="entry name" value="TPR-like"/>
    <property type="match status" value="1"/>
</dbReference>
<dbReference type="InterPro" id="IPR011990">
    <property type="entry name" value="TPR-like_helical_dom_sf"/>
</dbReference>
<protein>
    <recommendedName>
        <fullName evidence="2 7">peptidylprolyl isomerase</fullName>
        <ecNumber evidence="2 7">5.2.1.8</ecNumber>
    </recommendedName>
</protein>
<feature type="region of interest" description="Disordered" evidence="9">
    <location>
        <begin position="512"/>
        <end position="532"/>
    </location>
</feature>
<dbReference type="FunFam" id="3.10.50.40:FF:000017">
    <property type="entry name" value="Peptidylprolyl isomerase"/>
    <property type="match status" value="1"/>
</dbReference>
<reference evidence="11" key="1">
    <citation type="journal article" date="2018" name="DNA Res.">
        <title>Multiple hybrid de novo genome assembly of finger millet, an orphan allotetraploid crop.</title>
        <authorList>
            <person name="Hatakeyama M."/>
            <person name="Aluri S."/>
            <person name="Balachadran M.T."/>
            <person name="Sivarajan S.R."/>
            <person name="Patrignani A."/>
            <person name="Gruter S."/>
            <person name="Poveda L."/>
            <person name="Shimizu-Inatsugi R."/>
            <person name="Baeten J."/>
            <person name="Francoijs K.J."/>
            <person name="Nataraja K.N."/>
            <person name="Reddy Y.A.N."/>
            <person name="Phadnis S."/>
            <person name="Ravikumar R.L."/>
            <person name="Schlapbach R."/>
            <person name="Sreeman S.M."/>
            <person name="Shimizu K.K."/>
        </authorList>
    </citation>
    <scope>NUCLEOTIDE SEQUENCE</scope>
</reference>
<proteinExistence type="predicted"/>
<dbReference type="InterPro" id="IPR019734">
    <property type="entry name" value="TPR_rpt"/>
</dbReference>
<feature type="repeat" description="TPR" evidence="8">
    <location>
        <begin position="446"/>
        <end position="479"/>
    </location>
</feature>
<feature type="domain" description="PPIase FKBP-type" evidence="10">
    <location>
        <begin position="71"/>
        <end position="158"/>
    </location>
</feature>
<evidence type="ECO:0000256" key="7">
    <source>
        <dbReference type="PROSITE-ProRule" id="PRU00277"/>
    </source>
</evidence>
<keyword evidence="12" id="KW-1185">Reference proteome</keyword>
<dbReference type="SUPFAM" id="SSF54534">
    <property type="entry name" value="FKBP-like"/>
    <property type="match status" value="3"/>
</dbReference>
<keyword evidence="3" id="KW-0677">Repeat</keyword>
<dbReference type="EC" id="5.2.1.8" evidence="2 7"/>
<feature type="region of interest" description="Disordered" evidence="9">
    <location>
        <begin position="1"/>
        <end position="49"/>
    </location>
</feature>
<feature type="compositionally biased region" description="Low complexity" evidence="9">
    <location>
        <begin position="10"/>
        <end position="25"/>
    </location>
</feature>
<name>A0AAV5CDX1_ELECO</name>
<keyword evidence="5 7" id="KW-0697">Rotamase</keyword>
<accession>A0AAV5CDX1</accession>
<feature type="domain" description="PPIase FKBP-type" evidence="10">
    <location>
        <begin position="304"/>
        <end position="395"/>
    </location>
</feature>
<dbReference type="EMBL" id="BQKI01000006">
    <property type="protein sequence ID" value="GJM96488.1"/>
    <property type="molecule type" value="Genomic_DNA"/>
</dbReference>
<evidence type="ECO:0000256" key="5">
    <source>
        <dbReference type="ARBA" id="ARBA00023110"/>
    </source>
</evidence>
<reference evidence="11" key="2">
    <citation type="submission" date="2021-12" db="EMBL/GenBank/DDBJ databases">
        <title>Resequencing data analysis of finger millet.</title>
        <authorList>
            <person name="Hatakeyama M."/>
            <person name="Aluri S."/>
            <person name="Balachadran M.T."/>
            <person name="Sivarajan S.R."/>
            <person name="Poveda L."/>
            <person name="Shimizu-Inatsugi R."/>
            <person name="Schlapbach R."/>
            <person name="Sreeman S.M."/>
            <person name="Shimizu K.K."/>
        </authorList>
    </citation>
    <scope>NUCLEOTIDE SEQUENCE</scope>
</reference>
<evidence type="ECO:0000256" key="4">
    <source>
        <dbReference type="ARBA" id="ARBA00022803"/>
    </source>
</evidence>
<keyword evidence="6 7" id="KW-0413">Isomerase</keyword>
<dbReference type="AlphaFoldDB" id="A0AAV5CDX1"/>
<evidence type="ECO:0000256" key="8">
    <source>
        <dbReference type="PROSITE-ProRule" id="PRU00339"/>
    </source>
</evidence>
<dbReference type="SMART" id="SM00028">
    <property type="entry name" value="TPR"/>
    <property type="match status" value="2"/>
</dbReference>
<feature type="compositionally biased region" description="Acidic residues" evidence="9">
    <location>
        <begin position="26"/>
        <end position="36"/>
    </location>
</feature>
<organism evidence="11 12">
    <name type="scientific">Eleusine coracana subsp. coracana</name>
    <dbReference type="NCBI Taxonomy" id="191504"/>
    <lineage>
        <taxon>Eukaryota</taxon>
        <taxon>Viridiplantae</taxon>
        <taxon>Streptophyta</taxon>
        <taxon>Embryophyta</taxon>
        <taxon>Tracheophyta</taxon>
        <taxon>Spermatophyta</taxon>
        <taxon>Magnoliopsida</taxon>
        <taxon>Liliopsida</taxon>
        <taxon>Poales</taxon>
        <taxon>Poaceae</taxon>
        <taxon>PACMAD clade</taxon>
        <taxon>Chloridoideae</taxon>
        <taxon>Cynodonteae</taxon>
        <taxon>Eleusininae</taxon>
        <taxon>Eleusine</taxon>
    </lineage>
</organism>
<evidence type="ECO:0000256" key="2">
    <source>
        <dbReference type="ARBA" id="ARBA00013194"/>
    </source>
</evidence>
<comment type="caution">
    <text evidence="11">The sequence shown here is derived from an EMBL/GenBank/DDBJ whole genome shotgun (WGS) entry which is preliminary data.</text>
</comment>
<evidence type="ECO:0000313" key="12">
    <source>
        <dbReference type="Proteomes" id="UP001054889"/>
    </source>
</evidence>
<dbReference type="Pfam" id="PF00254">
    <property type="entry name" value="FKBP_C"/>
    <property type="match status" value="3"/>
</dbReference>
<dbReference type="GO" id="GO:0003755">
    <property type="term" value="F:peptidyl-prolyl cis-trans isomerase activity"/>
    <property type="evidence" value="ECO:0007669"/>
    <property type="project" value="UniProtKB-KW"/>
</dbReference>
<dbReference type="PANTHER" id="PTHR46512:SF9">
    <property type="entry name" value="PEPTIDYLPROLYL ISOMERASE"/>
    <property type="match status" value="1"/>
</dbReference>
<evidence type="ECO:0000256" key="9">
    <source>
        <dbReference type="SAM" id="MobiDB-lite"/>
    </source>
</evidence>
<dbReference type="PROSITE" id="PS50059">
    <property type="entry name" value="FKBP_PPIASE"/>
    <property type="match status" value="3"/>
</dbReference>
<dbReference type="PANTHER" id="PTHR46512">
    <property type="entry name" value="PEPTIDYLPROLYL ISOMERASE"/>
    <property type="match status" value="1"/>
</dbReference>
<sequence>MARSSRLTCSSAAAMAMATAPGSSSSDDDEAGEEIESAPPLRVGEERAIGSSGIRKRLLRAGEGWATPVPPDEVTVHYVGSLPDGTQFASTRGGGGEPRTFNLGSGDVVAGLERGICTMKKGEKALIMLPPLPYGDKGAPGIPAGSELHFEIELLSWLTVVDIFRNGGIVKKILSPGGARQTGDLDEVTVKYKIKLPDESIVEKSPEEGSTFFVNEGHVCPALPKVLKTMKEGEKAVVMVQSQYAFGEQGRAAENQFSAIPPNSSVNMDVELVSLRPVVDITGDSKVLKKTLKCGDGIRTPHDGEVVRIRYTGCLEDGTVFEKLGFDGEPFEFTIDEEHVTVGLDRAVATMVKGELAKVTVKFEYGFGNTEVQRQFIAVPPCSTLIYEVELIDFTKEKESWEMSPDEKLEAGEKLKVAGNDLFKIEKFQRAAKKYSKVLEIESCNVKALYRRAQAYIESYDLELAKRDVLKALELDPNNKEVKLLQVNLKKLQVESNKRDAKLYANMFDRPTKESDAVSKSAEASKEDVKEE</sequence>
<dbReference type="InterPro" id="IPR050754">
    <property type="entry name" value="FKBP4/5/8-like"/>
</dbReference>
<feature type="domain" description="PPIase FKBP-type" evidence="10">
    <location>
        <begin position="185"/>
        <end position="276"/>
    </location>
</feature>
<evidence type="ECO:0000256" key="1">
    <source>
        <dbReference type="ARBA" id="ARBA00000971"/>
    </source>
</evidence>
<evidence type="ECO:0000313" key="11">
    <source>
        <dbReference type="EMBL" id="GJM96488.1"/>
    </source>
</evidence>
<evidence type="ECO:0000256" key="3">
    <source>
        <dbReference type="ARBA" id="ARBA00022737"/>
    </source>
</evidence>
<dbReference type="InterPro" id="IPR046357">
    <property type="entry name" value="PPIase_dom_sf"/>
</dbReference>
<dbReference type="Proteomes" id="UP001054889">
    <property type="component" value="Unassembled WGS sequence"/>
</dbReference>